<evidence type="ECO:0000256" key="1">
    <source>
        <dbReference type="ARBA" id="ARBA00004651"/>
    </source>
</evidence>
<dbReference type="AlphaFoldDB" id="A0A1C4Z9V7"/>
<feature type="transmembrane region" description="Helical" evidence="8">
    <location>
        <begin position="106"/>
        <end position="131"/>
    </location>
</feature>
<evidence type="ECO:0000313" key="10">
    <source>
        <dbReference type="Proteomes" id="UP000199504"/>
    </source>
</evidence>
<feature type="transmembrane region" description="Helical" evidence="8">
    <location>
        <begin position="311"/>
        <end position="333"/>
    </location>
</feature>
<organism evidence="9 10">
    <name type="scientific">Micromonospora mirobrigensis</name>
    <dbReference type="NCBI Taxonomy" id="262898"/>
    <lineage>
        <taxon>Bacteria</taxon>
        <taxon>Bacillati</taxon>
        <taxon>Actinomycetota</taxon>
        <taxon>Actinomycetes</taxon>
        <taxon>Micromonosporales</taxon>
        <taxon>Micromonosporaceae</taxon>
        <taxon>Micromonospora</taxon>
    </lineage>
</organism>
<keyword evidence="3" id="KW-1003">Cell membrane</keyword>
<dbReference type="Proteomes" id="UP000199504">
    <property type="component" value="Unassembled WGS sequence"/>
</dbReference>
<dbReference type="PANTHER" id="PTHR23513">
    <property type="entry name" value="INTEGRAL MEMBRANE EFFLUX PROTEIN-RELATED"/>
    <property type="match status" value="1"/>
</dbReference>
<dbReference type="EMBL" id="FMCX01000005">
    <property type="protein sequence ID" value="SCF29725.1"/>
    <property type="molecule type" value="Genomic_DNA"/>
</dbReference>
<name>A0A1C4Z9V7_9ACTN</name>
<feature type="transmembrane region" description="Helical" evidence="8">
    <location>
        <begin position="16"/>
        <end position="39"/>
    </location>
</feature>
<gene>
    <name evidence="9" type="ORF">GA0070564_105220</name>
</gene>
<comment type="subcellular location">
    <subcellularLocation>
        <location evidence="1">Cell membrane</location>
        <topology evidence="1">Multi-pass membrane protein</topology>
    </subcellularLocation>
</comment>
<dbReference type="RefSeq" id="WP_091609886.1">
    <property type="nucleotide sequence ID" value="NZ_FMCX01000005.1"/>
</dbReference>
<keyword evidence="5 8" id="KW-1133">Transmembrane helix</keyword>
<feature type="transmembrane region" description="Helical" evidence="8">
    <location>
        <begin position="254"/>
        <end position="276"/>
    </location>
</feature>
<evidence type="ECO:0000256" key="8">
    <source>
        <dbReference type="SAM" id="Phobius"/>
    </source>
</evidence>
<dbReference type="Gene3D" id="1.20.1250.20">
    <property type="entry name" value="MFS general substrate transporter like domains"/>
    <property type="match status" value="1"/>
</dbReference>
<evidence type="ECO:0000256" key="5">
    <source>
        <dbReference type="ARBA" id="ARBA00022989"/>
    </source>
</evidence>
<evidence type="ECO:0000256" key="4">
    <source>
        <dbReference type="ARBA" id="ARBA00022692"/>
    </source>
</evidence>
<keyword evidence="2" id="KW-0813">Transport</keyword>
<feature type="transmembrane region" description="Helical" evidence="8">
    <location>
        <begin position="380"/>
        <end position="397"/>
    </location>
</feature>
<evidence type="ECO:0000256" key="3">
    <source>
        <dbReference type="ARBA" id="ARBA00022475"/>
    </source>
</evidence>
<feature type="region of interest" description="Disordered" evidence="7">
    <location>
        <begin position="404"/>
        <end position="434"/>
    </location>
</feature>
<dbReference type="GO" id="GO:0005886">
    <property type="term" value="C:plasma membrane"/>
    <property type="evidence" value="ECO:0007669"/>
    <property type="project" value="UniProtKB-SubCell"/>
</dbReference>
<reference evidence="10" key="1">
    <citation type="submission" date="2016-06" db="EMBL/GenBank/DDBJ databases">
        <authorList>
            <person name="Varghese N."/>
            <person name="Submissions Spin"/>
        </authorList>
    </citation>
    <scope>NUCLEOTIDE SEQUENCE [LARGE SCALE GENOMIC DNA]</scope>
    <source>
        <strain evidence="10">DSM 44830</strain>
    </source>
</reference>
<dbReference type="OrthoDB" id="9815525at2"/>
<accession>A0A1C4Z9V7</accession>
<dbReference type="InterPro" id="IPR010290">
    <property type="entry name" value="TM_effector"/>
</dbReference>
<protein>
    <submittedName>
        <fullName evidence="9">Transmembrane secretion effector</fullName>
    </submittedName>
</protein>
<keyword evidence="6 8" id="KW-0472">Membrane</keyword>
<feature type="transmembrane region" description="Helical" evidence="8">
    <location>
        <begin position="354"/>
        <end position="374"/>
    </location>
</feature>
<evidence type="ECO:0000313" key="9">
    <source>
        <dbReference type="EMBL" id="SCF29725.1"/>
    </source>
</evidence>
<dbReference type="STRING" id="262898.GA0070564_105220"/>
<proteinExistence type="predicted"/>
<dbReference type="SUPFAM" id="SSF103473">
    <property type="entry name" value="MFS general substrate transporter"/>
    <property type="match status" value="1"/>
</dbReference>
<keyword evidence="10" id="KW-1185">Reference proteome</keyword>
<evidence type="ECO:0000256" key="7">
    <source>
        <dbReference type="SAM" id="MobiDB-lite"/>
    </source>
</evidence>
<feature type="transmembrane region" description="Helical" evidence="8">
    <location>
        <begin position="230"/>
        <end position="248"/>
    </location>
</feature>
<dbReference type="InterPro" id="IPR036259">
    <property type="entry name" value="MFS_trans_sf"/>
</dbReference>
<keyword evidence="4 8" id="KW-0812">Transmembrane</keyword>
<sequence length="434" mass="43534">MVTRSGLLSRNRDFRWLWAGHTVSAVGSQVTAVALPLVASLTLDAGAAGVAAVATAGYLPNLLLPLLVGHWLERRRRRRIMVLADLVRAAALAVVPAAYLSGLLSVPLLVSVALAVGAAGVVFDIGSFAYLPSLVGSDDLAAANRAAQGSSTAAQVAGPGIAGGLAQLTGPPLAIALDAVSYLASAVGVHRARRPEPAPPREEEGTGILGGLRVIAANPWLRAMTVHATVYNGAAQILTVNLVVWAVTDRRLGAGLFGLAISAAGAGAFLGTVTSLRAADRLGYGRAFAAALVLSTGTPLLIPVLPGSGAALATGLAVVQFVSGIGLGAANVLSVTLRQIVIPSGSLARSNGGYRLLIFGVLPVGAAAGGALGSTLGSRGAVAVGAAGLAVSALPMFTRRIRALRRPEDARPSTGAAPPSPRRARTDAPTAPGR</sequence>
<evidence type="ECO:0000256" key="6">
    <source>
        <dbReference type="ARBA" id="ARBA00023136"/>
    </source>
</evidence>
<feature type="transmembrane region" description="Helical" evidence="8">
    <location>
        <begin position="45"/>
        <end position="68"/>
    </location>
</feature>
<evidence type="ECO:0000256" key="2">
    <source>
        <dbReference type="ARBA" id="ARBA00022448"/>
    </source>
</evidence>
<dbReference type="CDD" id="cd06173">
    <property type="entry name" value="MFS_MefA_like"/>
    <property type="match status" value="1"/>
</dbReference>
<dbReference type="Pfam" id="PF05977">
    <property type="entry name" value="MFS_3"/>
    <property type="match status" value="1"/>
</dbReference>
<dbReference type="PANTHER" id="PTHR23513:SF6">
    <property type="entry name" value="MAJOR FACILITATOR SUPERFAMILY ASSOCIATED DOMAIN-CONTAINING PROTEIN"/>
    <property type="match status" value="1"/>
</dbReference>